<accession>A0A1Y3M6Y7</accession>
<gene>
    <name evidence="1" type="ORF">BW425_25185</name>
</gene>
<evidence type="ECO:0000313" key="2">
    <source>
        <dbReference type="Proteomes" id="UP000195321"/>
    </source>
</evidence>
<protein>
    <submittedName>
        <fullName evidence="1">Uncharacterized protein</fullName>
    </submittedName>
</protein>
<dbReference type="Proteomes" id="UP000195321">
    <property type="component" value="Unassembled WGS sequence"/>
</dbReference>
<dbReference type="EMBL" id="MWPX01000057">
    <property type="protein sequence ID" value="OUM46178.1"/>
    <property type="molecule type" value="Genomic_DNA"/>
</dbReference>
<dbReference type="AlphaFoldDB" id="A0A1Y3M6Y7"/>
<proteinExistence type="predicted"/>
<dbReference type="RefSeq" id="WP_016133205.1">
    <property type="nucleotide sequence ID" value="NZ_CP189809.1"/>
</dbReference>
<sequence>MNQKEYVVYKGESLICIGTIKECAQHMGVLPKTVHFYMTPAYQSRLAKKKKARNYLTVTELEED</sequence>
<comment type="caution">
    <text evidence="1">The sequence shown here is derived from an EMBL/GenBank/DDBJ whole genome shotgun (WGS) entry which is preliminary data.</text>
</comment>
<name>A0A1Y3M6Y7_9BACI</name>
<evidence type="ECO:0000313" key="1">
    <source>
        <dbReference type="EMBL" id="OUM46178.1"/>
    </source>
</evidence>
<reference evidence="1 2" key="1">
    <citation type="submission" date="2017-02" db="EMBL/GenBank/DDBJ databases">
        <title>Bacillus pseudomycoides isolate FSL K6-0042.</title>
        <authorList>
            <person name="Kovac J."/>
        </authorList>
    </citation>
    <scope>NUCLEOTIDE SEQUENCE [LARGE SCALE GENOMIC DNA]</scope>
    <source>
        <strain evidence="1 2">FSL K6-0042</strain>
    </source>
</reference>
<organism evidence="1 2">
    <name type="scientific">Bacillus pseudomycoides</name>
    <dbReference type="NCBI Taxonomy" id="64104"/>
    <lineage>
        <taxon>Bacteria</taxon>
        <taxon>Bacillati</taxon>
        <taxon>Bacillota</taxon>
        <taxon>Bacilli</taxon>
        <taxon>Bacillales</taxon>
        <taxon>Bacillaceae</taxon>
        <taxon>Bacillus</taxon>
        <taxon>Bacillus cereus group</taxon>
    </lineage>
</organism>